<dbReference type="EMBL" id="VJMH01007229">
    <property type="protein sequence ID" value="KAF0684898.1"/>
    <property type="molecule type" value="Genomic_DNA"/>
</dbReference>
<organism evidence="3 4">
    <name type="scientific">Aphanomyces stellatus</name>
    <dbReference type="NCBI Taxonomy" id="120398"/>
    <lineage>
        <taxon>Eukaryota</taxon>
        <taxon>Sar</taxon>
        <taxon>Stramenopiles</taxon>
        <taxon>Oomycota</taxon>
        <taxon>Saprolegniomycetes</taxon>
        <taxon>Saprolegniales</taxon>
        <taxon>Verrucalvaceae</taxon>
        <taxon>Aphanomyces</taxon>
    </lineage>
</organism>
<protein>
    <submittedName>
        <fullName evidence="3">Aste57867_23142 protein</fullName>
    </submittedName>
</protein>
<keyword evidence="1" id="KW-0472">Membrane</keyword>
<keyword evidence="1" id="KW-0812">Transmembrane</keyword>
<evidence type="ECO:0000256" key="1">
    <source>
        <dbReference type="SAM" id="Phobius"/>
    </source>
</evidence>
<dbReference type="AlphaFoldDB" id="A0A485LN01"/>
<reference evidence="3 4" key="1">
    <citation type="submission" date="2019-03" db="EMBL/GenBank/DDBJ databases">
        <authorList>
            <person name="Gaulin E."/>
            <person name="Dumas B."/>
        </authorList>
    </citation>
    <scope>NUCLEOTIDE SEQUENCE [LARGE SCALE GENOMIC DNA]</scope>
    <source>
        <strain evidence="3">CBS 568.67</strain>
    </source>
</reference>
<feature type="transmembrane region" description="Helical" evidence="1">
    <location>
        <begin position="138"/>
        <end position="156"/>
    </location>
</feature>
<sequence length="214" mass="23402">MASRCINSSTTLYLLRASACGVAAFVAAFLLNNYNRPCSPDTLETRFFNSRHEDLVLVVVALCIALGLPLWMLLHHRRVRYAVEFNYVFDALAFGLLFVPTICWGYSATSVAACDYKRVNYRDSICVRNVCSVVRVSMNASCGLMFLLLAAFIVAFHQARTAPPPPSAFVAVKPLPDLASFDVVLVVGTPRHSFTQVSTPTTTLVDEDGVVATA</sequence>
<keyword evidence="1" id="KW-1133">Transmembrane helix</keyword>
<dbReference type="EMBL" id="CAADRA010007255">
    <property type="protein sequence ID" value="VFT99790.1"/>
    <property type="molecule type" value="Genomic_DNA"/>
</dbReference>
<evidence type="ECO:0000313" key="2">
    <source>
        <dbReference type="EMBL" id="KAF0684898.1"/>
    </source>
</evidence>
<feature type="transmembrane region" description="Helical" evidence="1">
    <location>
        <begin position="12"/>
        <end position="35"/>
    </location>
</feature>
<reference evidence="2" key="2">
    <citation type="submission" date="2019-06" db="EMBL/GenBank/DDBJ databases">
        <title>Genomics analysis of Aphanomyces spp. identifies a new class of oomycete effector associated with host adaptation.</title>
        <authorList>
            <person name="Gaulin E."/>
        </authorList>
    </citation>
    <scope>NUCLEOTIDE SEQUENCE</scope>
    <source>
        <strain evidence="2">CBS 578.67</strain>
    </source>
</reference>
<feature type="transmembrane region" description="Helical" evidence="1">
    <location>
        <begin position="55"/>
        <end position="74"/>
    </location>
</feature>
<evidence type="ECO:0000313" key="3">
    <source>
        <dbReference type="EMBL" id="VFT99790.1"/>
    </source>
</evidence>
<evidence type="ECO:0000313" key="4">
    <source>
        <dbReference type="Proteomes" id="UP000332933"/>
    </source>
</evidence>
<proteinExistence type="predicted"/>
<keyword evidence="4" id="KW-1185">Reference proteome</keyword>
<dbReference type="Proteomes" id="UP000332933">
    <property type="component" value="Unassembled WGS sequence"/>
</dbReference>
<gene>
    <name evidence="3" type="primary">Aste57867_23142</name>
    <name evidence="2" type="ORF">As57867_023071</name>
    <name evidence="3" type="ORF">ASTE57867_23142</name>
</gene>
<feature type="transmembrane region" description="Helical" evidence="1">
    <location>
        <begin position="86"/>
        <end position="107"/>
    </location>
</feature>
<name>A0A485LN01_9STRA</name>
<accession>A0A485LN01</accession>